<dbReference type="CDD" id="cd06127">
    <property type="entry name" value="DEDDh"/>
    <property type="match status" value="1"/>
</dbReference>
<dbReference type="RefSeq" id="WP_006417524.1">
    <property type="nucleotide sequence ID" value="NZ_AENN01000001.1"/>
</dbReference>
<dbReference type="PANTHER" id="PTHR30231">
    <property type="entry name" value="DNA POLYMERASE III SUBUNIT EPSILON"/>
    <property type="match status" value="1"/>
</dbReference>
<dbReference type="OrthoDB" id="9803913at2"/>
<feature type="domain" description="Exonuclease" evidence="8">
    <location>
        <begin position="4"/>
        <end position="170"/>
    </location>
</feature>
<evidence type="ECO:0000256" key="6">
    <source>
        <dbReference type="ARBA" id="ARBA00022932"/>
    </source>
</evidence>
<keyword evidence="10" id="KW-1185">Reference proteome</keyword>
<evidence type="ECO:0000256" key="7">
    <source>
        <dbReference type="ARBA" id="ARBA00070925"/>
    </source>
</evidence>
<organism evidence="9 10">
    <name type="scientific">Eremococcus coleocola ACS-139-V-Col8</name>
    <dbReference type="NCBI Taxonomy" id="908337"/>
    <lineage>
        <taxon>Bacteria</taxon>
        <taxon>Bacillati</taxon>
        <taxon>Bacillota</taxon>
        <taxon>Bacilli</taxon>
        <taxon>Lactobacillales</taxon>
        <taxon>Aerococcaceae</taxon>
        <taxon>Eremococcus</taxon>
    </lineage>
</organism>
<dbReference type="GO" id="GO:0003677">
    <property type="term" value="F:DNA binding"/>
    <property type="evidence" value="ECO:0007669"/>
    <property type="project" value="InterPro"/>
</dbReference>
<dbReference type="Proteomes" id="UP000005990">
    <property type="component" value="Unassembled WGS sequence"/>
</dbReference>
<dbReference type="InterPro" id="IPR006054">
    <property type="entry name" value="DnaQ"/>
</dbReference>
<accession>E4KLU9</accession>
<gene>
    <name evidence="9" type="ORF">HMPREF9257_0931</name>
</gene>
<proteinExistence type="predicted"/>
<dbReference type="EMBL" id="AENN01000001">
    <property type="protein sequence ID" value="EFR32041.1"/>
    <property type="molecule type" value="Genomic_DNA"/>
</dbReference>
<evidence type="ECO:0000256" key="1">
    <source>
        <dbReference type="ARBA" id="ARBA00022679"/>
    </source>
</evidence>
<protein>
    <recommendedName>
        <fullName evidence="7">DNA polymerase III polC-type</fullName>
    </recommendedName>
</protein>
<dbReference type="InterPro" id="IPR013520">
    <property type="entry name" value="Ribonucl_H"/>
</dbReference>
<dbReference type="eggNOG" id="COG0847">
    <property type="taxonomic scope" value="Bacteria"/>
</dbReference>
<dbReference type="SMART" id="SM00479">
    <property type="entry name" value="EXOIII"/>
    <property type="match status" value="1"/>
</dbReference>
<dbReference type="AlphaFoldDB" id="E4KLU9"/>
<dbReference type="GO" id="GO:0003887">
    <property type="term" value="F:DNA-directed DNA polymerase activity"/>
    <property type="evidence" value="ECO:0007669"/>
    <property type="project" value="UniProtKB-KW"/>
</dbReference>
<dbReference type="Pfam" id="PF00929">
    <property type="entry name" value="RNase_T"/>
    <property type="match status" value="1"/>
</dbReference>
<dbReference type="STRING" id="908337.HMPREF9257_0931"/>
<reference evidence="9 10" key="1">
    <citation type="submission" date="2010-10" db="EMBL/GenBank/DDBJ databases">
        <authorList>
            <person name="Durkin A.S."/>
            <person name="Madupu R."/>
            <person name="Torralba M."/>
            <person name="Gillis M."/>
            <person name="Methe B."/>
            <person name="Sutton G."/>
            <person name="Nelson K.E."/>
        </authorList>
    </citation>
    <scope>NUCLEOTIDE SEQUENCE [LARGE SCALE GENOMIC DNA]</scope>
    <source>
        <strain evidence="9 10">ACS-139-V-Col8</strain>
    </source>
</reference>
<keyword evidence="6" id="KW-0239">DNA-directed DNA polymerase</keyword>
<dbReference type="GO" id="GO:0045004">
    <property type="term" value="P:DNA replication proofreading"/>
    <property type="evidence" value="ECO:0007669"/>
    <property type="project" value="TreeGrafter"/>
</dbReference>
<keyword evidence="4" id="KW-0540">Nuclease</keyword>
<keyword evidence="1 9" id="KW-0808">Transferase</keyword>
<dbReference type="InterPro" id="IPR012337">
    <property type="entry name" value="RNaseH-like_sf"/>
</dbReference>
<dbReference type="InterPro" id="IPR036397">
    <property type="entry name" value="RNaseH_sf"/>
</dbReference>
<dbReference type="Gene3D" id="3.30.420.10">
    <property type="entry name" value="Ribonuclease H-like superfamily/Ribonuclease H"/>
    <property type="match status" value="1"/>
</dbReference>
<keyword evidence="5 9" id="KW-0269">Exonuclease</keyword>
<dbReference type="PANTHER" id="PTHR30231:SF41">
    <property type="entry name" value="DNA POLYMERASE III SUBUNIT EPSILON"/>
    <property type="match status" value="1"/>
</dbReference>
<keyword evidence="5 9" id="KW-0378">Hydrolase</keyword>
<dbReference type="FunFam" id="3.30.420.10:FF:000045">
    <property type="entry name" value="3'-5' exonuclease DinG"/>
    <property type="match status" value="1"/>
</dbReference>
<name>E4KLU9_9LACT</name>
<dbReference type="GO" id="GO:0008408">
    <property type="term" value="F:3'-5' exonuclease activity"/>
    <property type="evidence" value="ECO:0007669"/>
    <property type="project" value="TreeGrafter"/>
</dbReference>
<dbReference type="SUPFAM" id="SSF53098">
    <property type="entry name" value="Ribonuclease H-like"/>
    <property type="match status" value="1"/>
</dbReference>
<evidence type="ECO:0000256" key="5">
    <source>
        <dbReference type="ARBA" id="ARBA00022839"/>
    </source>
</evidence>
<dbReference type="NCBIfam" id="TIGR00573">
    <property type="entry name" value="dnaq"/>
    <property type="match status" value="1"/>
</dbReference>
<evidence type="ECO:0000256" key="3">
    <source>
        <dbReference type="ARBA" id="ARBA00022705"/>
    </source>
</evidence>
<keyword evidence="3" id="KW-0235">DNA replication</keyword>
<evidence type="ECO:0000256" key="4">
    <source>
        <dbReference type="ARBA" id="ARBA00022722"/>
    </source>
</evidence>
<evidence type="ECO:0000313" key="10">
    <source>
        <dbReference type="Proteomes" id="UP000005990"/>
    </source>
</evidence>
<evidence type="ECO:0000259" key="8">
    <source>
        <dbReference type="SMART" id="SM00479"/>
    </source>
</evidence>
<dbReference type="GO" id="GO:0005829">
    <property type="term" value="C:cytosol"/>
    <property type="evidence" value="ECO:0007669"/>
    <property type="project" value="TreeGrafter"/>
</dbReference>
<keyword evidence="2 9" id="KW-0548">Nucleotidyltransferase</keyword>
<evidence type="ECO:0000313" key="9">
    <source>
        <dbReference type="EMBL" id="EFR32041.1"/>
    </source>
</evidence>
<comment type="caution">
    <text evidence="9">The sequence shown here is derived from an EMBL/GenBank/DDBJ whole genome shotgun (WGS) entry which is preliminary data.</text>
</comment>
<evidence type="ECO:0000256" key="2">
    <source>
        <dbReference type="ARBA" id="ARBA00022695"/>
    </source>
</evidence>
<sequence>MTTPIAIVDIETTGPNLDQGDRIIQIAALIIEEGQVTKEYDMLINPNMPIPSHISKLTGISNEQVQKAPHLSQVIDLWHYRLKDCIFVAHNINFDLRFLKQCFHHFGLDFNPPALDTVKLAKIFMPQAIGFNLTDLSQEMNLFFDQAHQALADAKITAYLLDWIAQLIIQAEAKSLDYLRPYLEHLPNDEVMILDQTKQFLIFNKEKLGLTLATSLQANEEVGQSLSRVMMSFGEYAQACFHNEPYLIMENKHLPIPDEAIVASVKAGLNQRKQIILLVENLEQADYFYHALKTINEGDFGAIYKNQENFLYAVNLYRLVNRQDLERLNQQELIVMAALIYWLSNQESGDLSDLHSEIASSPVVRQIREESSYQENKSLAMNMIKTVSRYPLIIMRYYDWMKLVTQSIYQDLGLDKCQLYISNIESWIQVARHQEQASIPLSSYFTQIVNLSDRIKSLNQVGHAEQILLLGLKKTVFQLIDLLEPYILKEADQDTLGSLPRTYYFANQDKIAKNIQILLQQLYLQSQQAKKQLVPSLTDLAPKLAFDLSNLLERCSQTVQLYIQKTGGKEFLVLQGDIIQSQAYHLVLRKRSLQILDFSNYLSNQACLAFSKGNYRYHQKVGNDSWLNQANFVYENYELKLPIQNTIQVPVLYTDELEKQRPRDKYVQNFVNFLLDSQTSLANKMIVIASSQEQIQATYPQVLNQDLISHNYVVLAQGYKGSLRKVCRHFKQAQKAILLITWRDFMANDWQEISPSVQVHLLKLPFLSLESAGMRAIQDYYGQETDIFKDQLLPQMIQTLKEILVAVANNLHDNEMFIYDDRLFTQAYSSIIHESLGPEFSFEYFDSFA</sequence>